<sequence length="46" mass="5609">MKLLRRLFAYCFTPVYHTLCRHSDSLGCRQQRLLDDARERVRRTLL</sequence>
<dbReference type="RefSeq" id="WP_272750182.1">
    <property type="nucleotide sequence ID" value="NZ_JAQQLF010000001.1"/>
</dbReference>
<name>A0ABT5IVR1_9NEIS</name>
<reference evidence="1 2" key="1">
    <citation type="submission" date="2023-01" db="EMBL/GenBank/DDBJ databases">
        <title>Novel species of the genus Vogesella isolated from rivers.</title>
        <authorList>
            <person name="Lu H."/>
        </authorList>
    </citation>
    <scope>NUCLEOTIDE SEQUENCE [LARGE SCALE GENOMIC DNA]</scope>
    <source>
        <strain evidence="1 2">DC21W</strain>
    </source>
</reference>
<gene>
    <name evidence="1" type="ORF">PQU95_00430</name>
</gene>
<keyword evidence="2" id="KW-1185">Reference proteome</keyword>
<evidence type="ECO:0000313" key="2">
    <source>
        <dbReference type="Proteomes" id="UP001219956"/>
    </source>
</evidence>
<dbReference type="EMBL" id="JAQQLF010000001">
    <property type="protein sequence ID" value="MDC7715684.1"/>
    <property type="molecule type" value="Genomic_DNA"/>
</dbReference>
<organism evidence="1 2">
    <name type="scientific">Vogesella aquatica</name>
    <dbReference type="NCBI Taxonomy" id="2984206"/>
    <lineage>
        <taxon>Bacteria</taxon>
        <taxon>Pseudomonadati</taxon>
        <taxon>Pseudomonadota</taxon>
        <taxon>Betaproteobacteria</taxon>
        <taxon>Neisseriales</taxon>
        <taxon>Chromobacteriaceae</taxon>
        <taxon>Vogesella</taxon>
    </lineage>
</organism>
<protein>
    <submittedName>
        <fullName evidence="1">Uncharacterized protein</fullName>
    </submittedName>
</protein>
<evidence type="ECO:0000313" key="1">
    <source>
        <dbReference type="EMBL" id="MDC7715684.1"/>
    </source>
</evidence>
<comment type="caution">
    <text evidence="1">The sequence shown here is derived from an EMBL/GenBank/DDBJ whole genome shotgun (WGS) entry which is preliminary data.</text>
</comment>
<dbReference type="Proteomes" id="UP001219956">
    <property type="component" value="Unassembled WGS sequence"/>
</dbReference>
<proteinExistence type="predicted"/>
<accession>A0ABT5IVR1</accession>